<dbReference type="InterPro" id="IPR038740">
    <property type="entry name" value="BioF2-like_GNAT_dom"/>
</dbReference>
<evidence type="ECO:0000259" key="1">
    <source>
        <dbReference type="Pfam" id="PF13480"/>
    </source>
</evidence>
<dbReference type="AlphaFoldDB" id="A0A916NB25"/>
<dbReference type="Pfam" id="PF13480">
    <property type="entry name" value="Acetyltransf_6"/>
    <property type="match status" value="1"/>
</dbReference>
<reference evidence="2" key="1">
    <citation type="submission" date="2021-04" db="EMBL/GenBank/DDBJ databases">
        <authorList>
            <person name="Rodrigo-Torres L."/>
            <person name="Arahal R. D."/>
            <person name="Lucena T."/>
        </authorList>
    </citation>
    <scope>NUCLEOTIDE SEQUENCE</scope>
    <source>
        <strain evidence="2">CECT 9275</strain>
    </source>
</reference>
<organism evidence="2 3">
    <name type="scientific">Dyadobacter helix</name>
    <dbReference type="NCBI Taxonomy" id="2822344"/>
    <lineage>
        <taxon>Bacteria</taxon>
        <taxon>Pseudomonadati</taxon>
        <taxon>Bacteroidota</taxon>
        <taxon>Cytophagia</taxon>
        <taxon>Cytophagales</taxon>
        <taxon>Spirosomataceae</taxon>
        <taxon>Dyadobacter</taxon>
    </lineage>
</organism>
<evidence type="ECO:0000313" key="3">
    <source>
        <dbReference type="Proteomes" id="UP000680038"/>
    </source>
</evidence>
<dbReference type="Proteomes" id="UP000680038">
    <property type="component" value="Unassembled WGS sequence"/>
</dbReference>
<name>A0A916NB25_9BACT</name>
<feature type="domain" description="BioF2-like acetyltransferase" evidence="1">
    <location>
        <begin position="195"/>
        <end position="317"/>
    </location>
</feature>
<protein>
    <recommendedName>
        <fullName evidence="1">BioF2-like acetyltransferase domain-containing protein</fullName>
    </recommendedName>
</protein>
<keyword evidence="3" id="KW-1185">Reference proteome</keyword>
<evidence type="ECO:0000313" key="2">
    <source>
        <dbReference type="EMBL" id="CAG4991448.1"/>
    </source>
</evidence>
<accession>A0A916NB25</accession>
<dbReference type="InterPro" id="IPR016181">
    <property type="entry name" value="Acyl_CoA_acyltransferase"/>
</dbReference>
<dbReference type="SUPFAM" id="SSF55729">
    <property type="entry name" value="Acyl-CoA N-acyltransferases (Nat)"/>
    <property type="match status" value="1"/>
</dbReference>
<gene>
    <name evidence="2" type="ORF">DYBT9275_00756</name>
</gene>
<proteinExistence type="predicted"/>
<dbReference type="Gene3D" id="3.40.630.30">
    <property type="match status" value="1"/>
</dbReference>
<sequence>MYQVIFIISIFDGLMIQIVTSISRIIPDPDHIWHEAGWQVKHFEGLQETPAAMGFTPCLYNTVPHLVTQGSRGISSFYLFHQSGPAIVALLHCSEQEKGSWISPSKAPFGGVESSPDCPKEALTFLISCTEALIISRGGYRFTIKAPPLFYLAANQTSAGLYSSCGYFMHQQHVNHCIPVTTADFESGILPQEKRRIKKCRKAGFRSALCNDLPPQDIYNFLKAFRLQRGYTLSLSDSELTHLMKTFPERFLIFGVMDQNKIIALTIVVTANRQVVYNFLAADLPEYRSFSPVVMLTECLYRYCQKENFKYLDLGISLDHNGHFKPSLARFKKNIGGQEGEKVSYVKFLS</sequence>
<dbReference type="EMBL" id="CAJRAF010000001">
    <property type="protein sequence ID" value="CAG4991448.1"/>
    <property type="molecule type" value="Genomic_DNA"/>
</dbReference>
<comment type="caution">
    <text evidence="2">The sequence shown here is derived from an EMBL/GenBank/DDBJ whole genome shotgun (WGS) entry which is preliminary data.</text>
</comment>